<name>A0A0T5VHV4_9SPHI</name>
<dbReference type="Proteomes" id="UP000051950">
    <property type="component" value="Unassembled WGS sequence"/>
</dbReference>
<keyword evidence="2" id="KW-1185">Reference proteome</keyword>
<comment type="caution">
    <text evidence="1">The sequence shown here is derived from an EMBL/GenBank/DDBJ whole genome shotgun (WGS) entry which is preliminary data.</text>
</comment>
<accession>A0A0T5VHV4</accession>
<dbReference type="STRING" id="687842.ASU31_26075"/>
<evidence type="ECO:0000313" key="2">
    <source>
        <dbReference type="Proteomes" id="UP000051950"/>
    </source>
</evidence>
<organism evidence="1 2">
    <name type="scientific">Pedobacter ginsenosidimutans</name>
    <dbReference type="NCBI Taxonomy" id="687842"/>
    <lineage>
        <taxon>Bacteria</taxon>
        <taxon>Pseudomonadati</taxon>
        <taxon>Bacteroidota</taxon>
        <taxon>Sphingobacteriia</taxon>
        <taxon>Sphingobacteriales</taxon>
        <taxon>Sphingobacteriaceae</taxon>
        <taxon>Pedobacter</taxon>
    </lineage>
</organism>
<dbReference type="OrthoDB" id="1149023at2"/>
<dbReference type="AlphaFoldDB" id="A0A0T5VHV4"/>
<protein>
    <submittedName>
        <fullName evidence="1">Uncharacterized protein</fullName>
    </submittedName>
</protein>
<reference evidence="1 2" key="1">
    <citation type="submission" date="2015-11" db="EMBL/GenBank/DDBJ databases">
        <title>Sequence of Pedobacter ginsenosidimutans.</title>
        <authorList>
            <person name="Carson E."/>
            <person name="Keyser V."/>
            <person name="Newman J."/>
            <person name="Miller J."/>
        </authorList>
    </citation>
    <scope>NUCLEOTIDE SEQUENCE [LARGE SCALE GENOMIC DNA]</scope>
    <source>
        <strain evidence="1 2">KACC 14530</strain>
    </source>
</reference>
<gene>
    <name evidence="1" type="ORF">ASU31_26075</name>
</gene>
<sequence>MIKEPYYLVDFNVSLANFDILINDVLAFSYDSGGSIYSNYPINHFILNSGAQQVKVRFKPLADSQTIHQDAEAIIKIQYLDASTMDKEQLKTVYEYKMQQAKDGKLPLLESIGEFKAEVPYQLIGWTNAGIIDVENEAAIEKVHNYYRRIYTLFKDQDVNVLASLLKKRYEETDTSMYLAEDNIAGLNSIFKMLDAEGYVMQDFPEVPRVEFYAKNRVVNLIREDKSPIISYLKREENEEFGFPFYIHLPKGNNGFEIIR</sequence>
<dbReference type="EMBL" id="LMZQ01000057">
    <property type="protein sequence ID" value="KRT13156.1"/>
    <property type="molecule type" value="Genomic_DNA"/>
</dbReference>
<evidence type="ECO:0000313" key="1">
    <source>
        <dbReference type="EMBL" id="KRT13156.1"/>
    </source>
</evidence>
<dbReference type="RefSeq" id="WP_057935170.1">
    <property type="nucleotide sequence ID" value="NZ_LMZQ01000057.1"/>
</dbReference>
<proteinExistence type="predicted"/>